<comment type="caution">
    <text evidence="2">The sequence shown here is derived from an EMBL/GenBank/DDBJ whole genome shotgun (WGS) entry which is preliminary data.</text>
</comment>
<dbReference type="Pfam" id="PF18582">
    <property type="entry name" value="HZS_alpha"/>
    <property type="match status" value="1"/>
</dbReference>
<protein>
    <recommendedName>
        <fullName evidence="1">Hydrazine synthase alpha subunit middle domain-containing protein</fullName>
    </recommendedName>
</protein>
<evidence type="ECO:0000313" key="3">
    <source>
        <dbReference type="Proteomes" id="UP000269493"/>
    </source>
</evidence>
<dbReference type="SUPFAM" id="SSF69304">
    <property type="entry name" value="Tricorn protease N-terminal domain"/>
    <property type="match status" value="1"/>
</dbReference>
<evidence type="ECO:0000313" key="2">
    <source>
        <dbReference type="EMBL" id="RKT50136.1"/>
    </source>
</evidence>
<name>A0A495VL98_9BACT</name>
<organism evidence="2 3">
    <name type="scientific">Coprobacter fastidiosus NSB1 = JCM 33896</name>
    <dbReference type="NCBI Taxonomy" id="1349822"/>
    <lineage>
        <taxon>Bacteria</taxon>
        <taxon>Pseudomonadati</taxon>
        <taxon>Bacteroidota</taxon>
        <taxon>Bacteroidia</taxon>
        <taxon>Bacteroidales</taxon>
        <taxon>Barnesiellaceae</taxon>
        <taxon>Coprobacter</taxon>
    </lineage>
</organism>
<accession>A0A495VL98</accession>
<gene>
    <name evidence="2" type="ORF">BC742_2241</name>
</gene>
<feature type="domain" description="Hydrazine synthase alpha subunit middle" evidence="1">
    <location>
        <begin position="515"/>
        <end position="618"/>
    </location>
</feature>
<dbReference type="OrthoDB" id="9768004at2"/>
<dbReference type="Gene3D" id="2.120.10.30">
    <property type="entry name" value="TolB, C-terminal domain"/>
    <property type="match status" value="1"/>
</dbReference>
<dbReference type="InterPro" id="IPR036280">
    <property type="entry name" value="Multihaem_cyt_sf"/>
</dbReference>
<proteinExistence type="predicted"/>
<dbReference type="InterPro" id="IPR011042">
    <property type="entry name" value="6-blade_b-propeller_TolB-like"/>
</dbReference>
<sequence length="827" mass="94203">MYNMRIYLLCICIWMLGTRLFAESYPESTDRFSVGLQDAFAQIKGLNGKSSEQEIDRMKKNFHRSLMKEYPVGYDWWLQDGEKIDWFDGDMASQVKLRLLKLGISYPVKDNFSSLSKAISLYVDACVERREKRLQVFLKNKPEIVFTKFHILRPSYFAYTEGLSDARGEKCFIPDSELSLLRMKGIWGEQELLGKAPEGVFRDPEVHFDGKHILYSLKKSSKKDDFHLYEMNLDTREVKQVTSGIGFADIEGIYLPDDNILFNSTRCGTSVDCWFTEVSNLFICDRSGKYMRQIGFDQVHTLHPVLLEDGRVVYTRWDYNDRGQIFPQPLFQMNFDGTGQAEYYGGNSWFPTTITQPCAIPGSRKVMAVLMGHHNPQHGKLAIIDPEAGRDENEGVMFVAPVRKPEAVRVDGYGQEGEQFQHPFALNQTDFLISYTPLGYNIGTPIEFAIYWMNIDGERELLVADSKISCNQPVLVAPRRRPFQRVNMVDYTKNTGIYYLQNIYEGRSMKGVTPGTVKKLRIVELEYRAAGVGCAYGHGKGGGGHAFSPVGVGNASWDLKKVLGEVDVEPDGSAFFEVPSRKPLYFQALDENGHVVQTMRSWSTLQPGEIQSCVGCHEHKNSVPSAQHPVSDAMNKKIQKIVPIDDKGIRNFGFINEVQPIIDKHCISCHDGVKHPMSLKGDLKVVDNQTKRMFSDAYLNLTHARKTTGDNDSWQGQTDHPEVNWISALSEPSVLRPYSAGSATSNLIKRLKSGHGNTQLSQDEIDVFALWIDLLVPFISDYRQANNWTEQEKAYYDYYDKKREQAKSAERENIREYIRSLNEKMVK</sequence>
<keyword evidence="3" id="KW-1185">Reference proteome</keyword>
<dbReference type="AlphaFoldDB" id="A0A495VL98"/>
<reference evidence="2 3" key="1">
    <citation type="submission" date="2018-10" db="EMBL/GenBank/DDBJ databases">
        <title>Genomic Encyclopedia of Archaeal and Bacterial Type Strains, Phase II (KMG-II): from individual species to whole genera.</title>
        <authorList>
            <person name="Goeker M."/>
        </authorList>
    </citation>
    <scope>NUCLEOTIDE SEQUENCE [LARGE SCALE GENOMIC DNA]</scope>
    <source>
        <strain evidence="2 3">NSB1</strain>
    </source>
</reference>
<dbReference type="SUPFAM" id="SSF48695">
    <property type="entry name" value="Multiheme cytochromes"/>
    <property type="match status" value="1"/>
</dbReference>
<dbReference type="EMBL" id="RBXN01000008">
    <property type="protein sequence ID" value="RKT50136.1"/>
    <property type="molecule type" value="Genomic_DNA"/>
</dbReference>
<dbReference type="InterPro" id="IPR040698">
    <property type="entry name" value="HZS_alpha_mid"/>
</dbReference>
<dbReference type="Proteomes" id="UP000269493">
    <property type="component" value="Unassembled WGS sequence"/>
</dbReference>
<evidence type="ECO:0000259" key="1">
    <source>
        <dbReference type="Pfam" id="PF18582"/>
    </source>
</evidence>